<feature type="domain" description="Acyl-ACP thioesterase N-terminal hotdog" evidence="8">
    <location>
        <begin position="5"/>
        <end position="116"/>
    </location>
</feature>
<dbReference type="Gene3D" id="3.10.129.10">
    <property type="entry name" value="Hotdog Thioesterase"/>
    <property type="match status" value="1"/>
</dbReference>
<keyword evidence="4" id="KW-0276">Fatty acid metabolism</keyword>
<evidence type="ECO:0000259" key="9">
    <source>
        <dbReference type="Pfam" id="PF20791"/>
    </source>
</evidence>
<keyword evidence="2" id="KW-0444">Lipid biosynthesis</keyword>
<dbReference type="Proteomes" id="UP000837803">
    <property type="component" value="Unassembled WGS sequence"/>
</dbReference>
<dbReference type="CDD" id="cd00586">
    <property type="entry name" value="4HBT"/>
    <property type="match status" value="1"/>
</dbReference>
<dbReference type="Pfam" id="PF20791">
    <property type="entry name" value="Acyl-ACP_TE_C"/>
    <property type="match status" value="1"/>
</dbReference>
<protein>
    <recommendedName>
        <fullName evidence="12">Acyl-ACP thioesterase</fullName>
    </recommendedName>
</protein>
<reference evidence="10" key="1">
    <citation type="submission" date="2021-12" db="EMBL/GenBank/DDBJ databases">
        <authorList>
            <person name="Rodrigo-Torres L."/>
            <person name="Arahal R. D."/>
            <person name="Lucena T."/>
        </authorList>
    </citation>
    <scope>NUCLEOTIDE SEQUENCE</scope>
    <source>
        <strain evidence="10">CECT 8419</strain>
    </source>
</reference>
<gene>
    <name evidence="10" type="ORF">LEM8419_01725</name>
</gene>
<feature type="domain" description="Acyl-ACP thioesterase-like C-terminal" evidence="9">
    <location>
        <begin position="143"/>
        <end position="233"/>
    </location>
</feature>
<accession>A0ABN8F1G3</accession>
<dbReference type="InterPro" id="IPR029069">
    <property type="entry name" value="HotDog_dom_sf"/>
</dbReference>
<evidence type="ECO:0000256" key="6">
    <source>
        <dbReference type="ARBA" id="ARBA00023098"/>
    </source>
</evidence>
<keyword evidence="6" id="KW-0443">Lipid metabolism</keyword>
<comment type="similarity">
    <text evidence="1">Belongs to the acyl-ACP thioesterase family.</text>
</comment>
<evidence type="ECO:0000313" key="10">
    <source>
        <dbReference type="EMBL" id="CAH1000591.1"/>
    </source>
</evidence>
<keyword evidence="11" id="KW-1185">Reference proteome</keyword>
<evidence type="ECO:0000256" key="7">
    <source>
        <dbReference type="ARBA" id="ARBA00023160"/>
    </source>
</evidence>
<dbReference type="InterPro" id="IPR049427">
    <property type="entry name" value="Acyl-ACP_TE_C"/>
</dbReference>
<name>A0ABN8F1G3_9BACT</name>
<dbReference type="InterPro" id="IPR045023">
    <property type="entry name" value="FATA/B"/>
</dbReference>
<evidence type="ECO:0008006" key="12">
    <source>
        <dbReference type="Google" id="ProtNLM"/>
    </source>
</evidence>
<dbReference type="PANTHER" id="PTHR31727:SF6">
    <property type="entry name" value="OLEOYL-ACYL CARRIER PROTEIN THIOESTERASE 1, CHLOROPLASTIC"/>
    <property type="match status" value="1"/>
</dbReference>
<evidence type="ECO:0000256" key="1">
    <source>
        <dbReference type="ARBA" id="ARBA00006500"/>
    </source>
</evidence>
<dbReference type="SUPFAM" id="SSF54637">
    <property type="entry name" value="Thioesterase/thiol ester dehydrase-isomerase"/>
    <property type="match status" value="2"/>
</dbReference>
<keyword evidence="7" id="KW-0275">Fatty acid biosynthesis</keyword>
<proteinExistence type="inferred from homology"/>
<dbReference type="PANTHER" id="PTHR31727">
    <property type="entry name" value="OLEOYL-ACYL CARRIER PROTEIN THIOESTERASE 1, CHLOROPLASTIC"/>
    <property type="match status" value="1"/>
</dbReference>
<organism evidence="10 11">
    <name type="scientific">Neolewinella maritima</name>
    <dbReference type="NCBI Taxonomy" id="1383882"/>
    <lineage>
        <taxon>Bacteria</taxon>
        <taxon>Pseudomonadati</taxon>
        <taxon>Bacteroidota</taxon>
        <taxon>Saprospiria</taxon>
        <taxon>Saprospirales</taxon>
        <taxon>Lewinellaceae</taxon>
        <taxon>Neolewinella</taxon>
    </lineage>
</organism>
<evidence type="ECO:0000313" key="11">
    <source>
        <dbReference type="Proteomes" id="UP000837803"/>
    </source>
</evidence>
<evidence type="ECO:0000256" key="5">
    <source>
        <dbReference type="ARBA" id="ARBA00022946"/>
    </source>
</evidence>
<dbReference type="InterPro" id="IPR002864">
    <property type="entry name" value="Acyl-ACP_thioesterase_NHD"/>
</dbReference>
<keyword evidence="5" id="KW-0809">Transit peptide</keyword>
<sequence length="236" mass="26882">MGPHQYLTLPHLIRLFQEAAMRNSDRLGISTPQLVAQQGLTWVLHRQIIQAAHWPTLGQDVQVLTLPARVERGLLIIRDFYLLDAQGTPLITSTSAWSTMNTSSRRIKPLPTSVTELLTDLPPPAQHLPWPEGKVQPPERTDQGMTFRVTYAHLDFNNHLTNPAFAELMVEPLGIDHLTQYLPRRADITYHREARYGDLLRAGSTRLDTNGPVTFRHTLMRDDELLATMETEWVAR</sequence>
<dbReference type="EMBL" id="CAKLPZ010000002">
    <property type="protein sequence ID" value="CAH1000591.1"/>
    <property type="molecule type" value="Genomic_DNA"/>
</dbReference>
<comment type="caution">
    <text evidence="10">The sequence shown here is derived from an EMBL/GenBank/DDBJ whole genome shotgun (WGS) entry which is preliminary data.</text>
</comment>
<evidence type="ECO:0000256" key="4">
    <source>
        <dbReference type="ARBA" id="ARBA00022832"/>
    </source>
</evidence>
<evidence type="ECO:0000256" key="3">
    <source>
        <dbReference type="ARBA" id="ARBA00022801"/>
    </source>
</evidence>
<keyword evidence="3" id="KW-0378">Hydrolase</keyword>
<dbReference type="Pfam" id="PF01643">
    <property type="entry name" value="Acyl-ACP_TE"/>
    <property type="match status" value="1"/>
</dbReference>
<evidence type="ECO:0000256" key="2">
    <source>
        <dbReference type="ARBA" id="ARBA00022516"/>
    </source>
</evidence>
<evidence type="ECO:0000259" key="8">
    <source>
        <dbReference type="Pfam" id="PF01643"/>
    </source>
</evidence>